<keyword evidence="3" id="KW-1185">Reference proteome</keyword>
<evidence type="ECO:0000256" key="1">
    <source>
        <dbReference type="SAM" id="Phobius"/>
    </source>
</evidence>
<keyword evidence="1" id="KW-0472">Membrane</keyword>
<dbReference type="EMBL" id="JBBEUB010000007">
    <property type="protein sequence ID" value="MEJ2904589.1"/>
    <property type="molecule type" value="Genomic_DNA"/>
</dbReference>
<sequence length="368" mass="40328">MNNDWLDIAVLEDYLDGKLDAKTMNRVEREALEDPFVAEALAGLSMSPKRSLESLSLLQKQLHERVAEHHSAKKATVITWQRLSIAAAAAVIFISVGIIFWMKQVNYQEMASKRPKKIDVNIAPKPSSDSVIENADAVATLKTESTDKASSEIDKAIKAAKTNSYAANSKPKSKSIANSTEPTPIAEATLAAAPASAARVSDDSSAALNEVVVAAYGKKTAKQALGAPGVKGTVRIRGLATPQKEFDDTYAVRFTINSKDINDIPVARQNQLLQSVAKDSKSETTHPVIGWPKFNGYLTEKNSYITDAKKGQSVEFRFEIKDLRPINVAVIRGFSERFDEEVIRLIQTGPDWDVQDTAHPIVFLTIEF</sequence>
<comment type="caution">
    <text evidence="2">The sequence shown here is derived from an EMBL/GenBank/DDBJ whole genome shotgun (WGS) entry which is preliminary data.</text>
</comment>
<dbReference type="Proteomes" id="UP001378956">
    <property type="component" value="Unassembled WGS sequence"/>
</dbReference>
<evidence type="ECO:0008006" key="4">
    <source>
        <dbReference type="Google" id="ProtNLM"/>
    </source>
</evidence>
<gene>
    <name evidence="2" type="ORF">WAE58_19260</name>
</gene>
<proteinExistence type="predicted"/>
<name>A0ABU8NQQ2_9SPHI</name>
<evidence type="ECO:0000313" key="3">
    <source>
        <dbReference type="Proteomes" id="UP001378956"/>
    </source>
</evidence>
<keyword evidence="1" id="KW-1133">Transmembrane helix</keyword>
<dbReference type="RefSeq" id="WP_216854419.1">
    <property type="nucleotide sequence ID" value="NZ_CBFGNQ010000005.1"/>
</dbReference>
<reference evidence="2 3" key="1">
    <citation type="submission" date="2024-03" db="EMBL/GenBank/DDBJ databases">
        <title>Sequence of Lycoming College Course Isolates.</title>
        <authorList>
            <person name="Plotts O."/>
            <person name="Newman J."/>
        </authorList>
    </citation>
    <scope>NUCLEOTIDE SEQUENCE [LARGE SCALE GENOMIC DNA]</scope>
    <source>
        <strain evidence="2 3">CJB-3</strain>
    </source>
</reference>
<protein>
    <recommendedName>
        <fullName evidence="4">TonB C-terminal domain-containing protein</fullName>
    </recommendedName>
</protein>
<organism evidence="2 3">
    <name type="scientific">Pedobacter panaciterrae</name>
    <dbReference type="NCBI Taxonomy" id="363849"/>
    <lineage>
        <taxon>Bacteria</taxon>
        <taxon>Pseudomonadati</taxon>
        <taxon>Bacteroidota</taxon>
        <taxon>Sphingobacteriia</taxon>
        <taxon>Sphingobacteriales</taxon>
        <taxon>Sphingobacteriaceae</taxon>
        <taxon>Pedobacter</taxon>
    </lineage>
</organism>
<evidence type="ECO:0000313" key="2">
    <source>
        <dbReference type="EMBL" id="MEJ2904589.1"/>
    </source>
</evidence>
<feature type="transmembrane region" description="Helical" evidence="1">
    <location>
        <begin position="83"/>
        <end position="102"/>
    </location>
</feature>
<accession>A0ABU8NQQ2</accession>
<keyword evidence="1" id="KW-0812">Transmembrane</keyword>